<dbReference type="GO" id="GO:0006508">
    <property type="term" value="P:proteolysis"/>
    <property type="evidence" value="ECO:0007669"/>
    <property type="project" value="InterPro"/>
</dbReference>
<feature type="chain" id="PRO_5041718861" evidence="2">
    <location>
        <begin position="30"/>
        <end position="691"/>
    </location>
</feature>
<reference evidence="4" key="1">
    <citation type="submission" date="2023-01" db="EMBL/GenBank/DDBJ databases">
        <title>Whole genome sequence of Paucibacter sp. S2-9 isolated from pond sediment.</title>
        <authorList>
            <person name="Jung J.Y."/>
        </authorList>
    </citation>
    <scope>NUCLEOTIDE SEQUENCE</scope>
    <source>
        <strain evidence="4">S2-9</strain>
    </source>
</reference>
<dbReference type="AlphaFoldDB" id="A0AA95N9C0"/>
<keyword evidence="5" id="KW-1185">Reference proteome</keyword>
<evidence type="ECO:0000313" key="4">
    <source>
        <dbReference type="EMBL" id="WIT10797.1"/>
    </source>
</evidence>
<dbReference type="KEGG" id="pais:PFX98_18020"/>
<dbReference type="InterPro" id="IPR011042">
    <property type="entry name" value="6-blade_b-propeller_TolB-like"/>
</dbReference>
<keyword evidence="1" id="KW-0378">Hydrolase</keyword>
<feature type="domain" description="Peptidase S9 prolyl oligopeptidase catalytic" evidence="3">
    <location>
        <begin position="473"/>
        <end position="687"/>
    </location>
</feature>
<proteinExistence type="predicted"/>
<evidence type="ECO:0000256" key="1">
    <source>
        <dbReference type="ARBA" id="ARBA00022801"/>
    </source>
</evidence>
<name>A0AA95N9C0_9BURK</name>
<evidence type="ECO:0000259" key="3">
    <source>
        <dbReference type="Pfam" id="PF00326"/>
    </source>
</evidence>
<dbReference type="Gene3D" id="3.40.50.1820">
    <property type="entry name" value="alpha/beta hydrolase"/>
    <property type="match status" value="1"/>
</dbReference>
<gene>
    <name evidence="4" type="ORF">PFX98_18020</name>
</gene>
<organism evidence="4 5">
    <name type="scientific">Paucibacter sediminis</name>
    <dbReference type="NCBI Taxonomy" id="3019553"/>
    <lineage>
        <taxon>Bacteria</taxon>
        <taxon>Pseudomonadati</taxon>
        <taxon>Pseudomonadota</taxon>
        <taxon>Betaproteobacteria</taxon>
        <taxon>Burkholderiales</taxon>
        <taxon>Sphaerotilaceae</taxon>
        <taxon>Roseateles</taxon>
    </lineage>
</organism>
<feature type="signal peptide" evidence="2">
    <location>
        <begin position="1"/>
        <end position="29"/>
    </location>
</feature>
<protein>
    <submittedName>
        <fullName evidence="4">Prolyl oligopeptidase family serine peptidase</fullName>
    </submittedName>
</protein>
<dbReference type="SUPFAM" id="SSF53474">
    <property type="entry name" value="alpha/beta-Hydrolases"/>
    <property type="match status" value="1"/>
</dbReference>
<accession>A0AA95N9C0</accession>
<keyword evidence="2" id="KW-0732">Signal</keyword>
<sequence>MKLPGHALRARCLATLCALTALLSPVAQAQDARPPGAGIPAEDFFRLPQYGRAQLSPDGRYLAVVASPAGRRTQLTVIDLQNLGNSRVLVGMDDSDIHRVQWVNKQRLVFDVAQLQEATDKPIAHGLWAVDVDGGQFKQLINASSSVPKVNMEGIAELKNSLIKERREELLPWNWQLLRVLDDGSDDVIIEHHSFDGLGEFRSTSVARLDTRNGRKRQILDQAPDNVYDWLLDGQGRAVAATAIAKDQYTMHLAGADGKTWTPWRSGNRFDAKDAFWFDVGPKGDLFLIGPAPDGRGDNKVLLRFDPKQAATPPQVLLNIKGYDFSGELVFDPQTGALLGVHYEGESLDSVWFDAGMKALQAEVDKALGATVNRIYCRDCLHSNVVLVQSNSDRQPTIFSLYQRDSKQLKPLMLARPWIKTEAMAAREPLRIAARDGLSLPITVTRPKSTAKQALPTVVLVHGGPFVRGNHWEWSDTAQFLASRGYLVIEPDFRGSAGYGSRHLRAGWKQWGLAMQDDVADATQWAIAKGLADPKRICIAGASYGGYAAMMGLIKNPELFRCGINWVGVSDLKLVFSSLNSDQGALGLSYDLPLMIGDPLKDGERLDATSPLKQAARLKQPLLMAYGAADRRVPMEHGVKMRDALAAAGNQQVEWVLYPQEGHGWRAIETQKDFWGRVERFLQRHIGAAAP</sequence>
<dbReference type="Gene3D" id="2.120.10.30">
    <property type="entry name" value="TolB, C-terminal domain"/>
    <property type="match status" value="1"/>
</dbReference>
<evidence type="ECO:0000256" key="2">
    <source>
        <dbReference type="SAM" id="SignalP"/>
    </source>
</evidence>
<dbReference type="EMBL" id="CP116346">
    <property type="protein sequence ID" value="WIT10797.1"/>
    <property type="molecule type" value="Genomic_DNA"/>
</dbReference>
<evidence type="ECO:0000313" key="5">
    <source>
        <dbReference type="Proteomes" id="UP001177769"/>
    </source>
</evidence>
<dbReference type="GO" id="GO:0004252">
    <property type="term" value="F:serine-type endopeptidase activity"/>
    <property type="evidence" value="ECO:0007669"/>
    <property type="project" value="TreeGrafter"/>
</dbReference>
<dbReference type="SUPFAM" id="SSF75011">
    <property type="entry name" value="3-carboxy-cis,cis-mucoante lactonizing enzyme"/>
    <property type="match status" value="1"/>
</dbReference>
<dbReference type="Proteomes" id="UP001177769">
    <property type="component" value="Chromosome"/>
</dbReference>
<dbReference type="InterPro" id="IPR001375">
    <property type="entry name" value="Peptidase_S9_cat"/>
</dbReference>
<dbReference type="PANTHER" id="PTHR42776">
    <property type="entry name" value="SERINE PEPTIDASE S9 FAMILY MEMBER"/>
    <property type="match status" value="1"/>
</dbReference>
<dbReference type="InterPro" id="IPR029058">
    <property type="entry name" value="AB_hydrolase_fold"/>
</dbReference>
<dbReference type="PANTHER" id="PTHR42776:SF27">
    <property type="entry name" value="DIPEPTIDYL PEPTIDASE FAMILY MEMBER 6"/>
    <property type="match status" value="1"/>
</dbReference>
<dbReference type="Pfam" id="PF00326">
    <property type="entry name" value="Peptidase_S9"/>
    <property type="match status" value="1"/>
</dbReference>
<dbReference type="RefSeq" id="WP_285231877.1">
    <property type="nucleotide sequence ID" value="NZ_CP116346.1"/>
</dbReference>